<evidence type="ECO:0000256" key="1">
    <source>
        <dbReference type="ARBA" id="ARBA00023015"/>
    </source>
</evidence>
<dbReference type="AlphaFoldDB" id="A0A4Q2UB07"/>
<dbReference type="SUPFAM" id="SSF48008">
    <property type="entry name" value="GntR ligand-binding domain-like"/>
    <property type="match status" value="1"/>
</dbReference>
<dbReference type="InterPro" id="IPR011711">
    <property type="entry name" value="GntR_C"/>
</dbReference>
<dbReference type="InterPro" id="IPR000524">
    <property type="entry name" value="Tscrpt_reg_HTH_GntR"/>
</dbReference>
<evidence type="ECO:0000313" key="7">
    <source>
        <dbReference type="Proteomes" id="UP000290759"/>
    </source>
</evidence>
<dbReference type="CDD" id="cd07377">
    <property type="entry name" value="WHTH_GntR"/>
    <property type="match status" value="1"/>
</dbReference>
<dbReference type="InterPro" id="IPR008920">
    <property type="entry name" value="TF_FadR/GntR_C"/>
</dbReference>
<feature type="compositionally biased region" description="Basic and acidic residues" evidence="4">
    <location>
        <begin position="326"/>
        <end position="340"/>
    </location>
</feature>
<dbReference type="Proteomes" id="UP000290759">
    <property type="component" value="Unassembled WGS sequence"/>
</dbReference>
<evidence type="ECO:0000256" key="2">
    <source>
        <dbReference type="ARBA" id="ARBA00023125"/>
    </source>
</evidence>
<dbReference type="Gene3D" id="1.20.120.530">
    <property type="entry name" value="GntR ligand-binding domain-like"/>
    <property type="match status" value="1"/>
</dbReference>
<evidence type="ECO:0000256" key="4">
    <source>
        <dbReference type="SAM" id="MobiDB-lite"/>
    </source>
</evidence>
<dbReference type="SMART" id="SM00895">
    <property type="entry name" value="FCD"/>
    <property type="match status" value="1"/>
</dbReference>
<feature type="domain" description="HTH gntR-type" evidence="5">
    <location>
        <begin position="124"/>
        <end position="191"/>
    </location>
</feature>
<dbReference type="InterPro" id="IPR036388">
    <property type="entry name" value="WH-like_DNA-bd_sf"/>
</dbReference>
<feature type="region of interest" description="Disordered" evidence="4">
    <location>
        <begin position="61"/>
        <end position="116"/>
    </location>
</feature>
<keyword evidence="7" id="KW-1185">Reference proteome</keyword>
<dbReference type="GO" id="GO:0003677">
    <property type="term" value="F:DNA binding"/>
    <property type="evidence" value="ECO:0007669"/>
    <property type="project" value="UniProtKB-KW"/>
</dbReference>
<dbReference type="Pfam" id="PF07729">
    <property type="entry name" value="FCD"/>
    <property type="match status" value="1"/>
</dbReference>
<keyword evidence="2" id="KW-0238">DNA-binding</keyword>
<proteinExistence type="predicted"/>
<dbReference type="GO" id="GO:0003700">
    <property type="term" value="F:DNA-binding transcription factor activity"/>
    <property type="evidence" value="ECO:0007669"/>
    <property type="project" value="InterPro"/>
</dbReference>
<evidence type="ECO:0000256" key="3">
    <source>
        <dbReference type="ARBA" id="ARBA00023163"/>
    </source>
</evidence>
<gene>
    <name evidence="6" type="ORF">D3273_01505</name>
</gene>
<dbReference type="Pfam" id="PF00392">
    <property type="entry name" value="GntR"/>
    <property type="match status" value="1"/>
</dbReference>
<sequence length="349" mass="37542">MPVAMFSTRTSPAFGPPISMVSIVKGLLAAQATAARVFMACPAVSLKLGRTIKAGTAVGYRQGTRGRGGWRRHGSAPTPSVARCEVPGRSAPGLHCGDGGSALHPGATAEPPRVNRDTGAMTKITKAFEIQKAISDDIVHGRRAPGTSLDETMLARAFAVSRTPIREAIRQLEMTGLVEARPHRGAVVCDVPPERLDDMFAVMRELEALCARLAASAMTTEERAGLRALHDASAALVKSQNRDAYVAANDAFHDAIYDASRNGFLAETTRQVRLRLSPFRRAQFEGRGRMANSFDEHERIVAAFESADAAAAEAEMRVHLGEVRESVDEIDRGEAAENLKPRRPRAAKP</sequence>
<name>A0A4Q2UB07_9HYPH</name>
<keyword evidence="1" id="KW-0805">Transcription regulation</keyword>
<comment type="caution">
    <text evidence="6">The sequence shown here is derived from an EMBL/GenBank/DDBJ whole genome shotgun (WGS) entry which is preliminary data.</text>
</comment>
<reference evidence="6 7" key="2">
    <citation type="submission" date="2019-02" db="EMBL/GenBank/DDBJ databases">
        <title>'Lichenibacterium ramalinii' gen. nov. sp. nov., 'Lichenibacterium minor' gen. nov. sp. nov.</title>
        <authorList>
            <person name="Pankratov T."/>
        </authorList>
    </citation>
    <scope>NUCLEOTIDE SEQUENCE [LARGE SCALE GENOMIC DNA]</scope>
    <source>
        <strain evidence="6 7">RmlP026</strain>
    </source>
</reference>
<dbReference type="PANTHER" id="PTHR43537">
    <property type="entry name" value="TRANSCRIPTIONAL REGULATOR, GNTR FAMILY"/>
    <property type="match status" value="1"/>
</dbReference>
<evidence type="ECO:0000313" key="6">
    <source>
        <dbReference type="EMBL" id="RYC33953.1"/>
    </source>
</evidence>
<dbReference type="Gene3D" id="1.10.10.10">
    <property type="entry name" value="Winged helix-like DNA-binding domain superfamily/Winged helix DNA-binding domain"/>
    <property type="match status" value="1"/>
</dbReference>
<dbReference type="PANTHER" id="PTHR43537:SF49">
    <property type="entry name" value="TRANSCRIPTIONAL REGULATORY PROTEIN"/>
    <property type="match status" value="1"/>
</dbReference>
<protein>
    <submittedName>
        <fullName evidence="6">GntR family transcriptional regulator</fullName>
    </submittedName>
</protein>
<dbReference type="EMBL" id="QYBB01000001">
    <property type="protein sequence ID" value="RYC33953.1"/>
    <property type="molecule type" value="Genomic_DNA"/>
</dbReference>
<dbReference type="OrthoDB" id="9789310at2"/>
<feature type="region of interest" description="Disordered" evidence="4">
    <location>
        <begin position="326"/>
        <end position="349"/>
    </location>
</feature>
<dbReference type="PROSITE" id="PS50949">
    <property type="entry name" value="HTH_GNTR"/>
    <property type="match status" value="1"/>
</dbReference>
<accession>A0A4Q2UB07</accession>
<organism evidence="6 7">
    <name type="scientific">Lichenibacterium minor</name>
    <dbReference type="NCBI Taxonomy" id="2316528"/>
    <lineage>
        <taxon>Bacteria</taxon>
        <taxon>Pseudomonadati</taxon>
        <taxon>Pseudomonadota</taxon>
        <taxon>Alphaproteobacteria</taxon>
        <taxon>Hyphomicrobiales</taxon>
        <taxon>Lichenihabitantaceae</taxon>
        <taxon>Lichenibacterium</taxon>
    </lineage>
</organism>
<dbReference type="InterPro" id="IPR036390">
    <property type="entry name" value="WH_DNA-bd_sf"/>
</dbReference>
<keyword evidence="3" id="KW-0804">Transcription</keyword>
<dbReference type="SUPFAM" id="SSF46785">
    <property type="entry name" value="Winged helix' DNA-binding domain"/>
    <property type="match status" value="1"/>
</dbReference>
<dbReference type="SMART" id="SM00345">
    <property type="entry name" value="HTH_GNTR"/>
    <property type="match status" value="1"/>
</dbReference>
<reference evidence="6 7" key="1">
    <citation type="submission" date="2018-12" db="EMBL/GenBank/DDBJ databases">
        <authorList>
            <person name="Grouzdev D.S."/>
            <person name="Krutkina M.S."/>
        </authorList>
    </citation>
    <scope>NUCLEOTIDE SEQUENCE [LARGE SCALE GENOMIC DNA]</scope>
    <source>
        <strain evidence="6 7">RmlP026</strain>
    </source>
</reference>
<evidence type="ECO:0000259" key="5">
    <source>
        <dbReference type="PROSITE" id="PS50949"/>
    </source>
</evidence>